<keyword evidence="4" id="KW-0472">Membrane</keyword>
<evidence type="ECO:0000256" key="2">
    <source>
        <dbReference type="ARBA" id="ARBA00022722"/>
    </source>
</evidence>
<feature type="domain" description="VRR-NUC" evidence="5">
    <location>
        <begin position="77"/>
        <end position="205"/>
    </location>
</feature>
<keyword evidence="4" id="KW-1133">Transmembrane helix</keyword>
<keyword evidence="4" id="KW-0812">Transmembrane</keyword>
<proteinExistence type="predicted"/>
<name>A0A1Y2SPC6_9GAMM</name>
<dbReference type="EMBL" id="MUBK01000012">
    <property type="protein sequence ID" value="OTA20046.1"/>
    <property type="molecule type" value="Genomic_DNA"/>
</dbReference>
<dbReference type="OrthoDB" id="6675421at2"/>
<gene>
    <name evidence="6" type="ORF">Xbed_01761</name>
</gene>
<evidence type="ECO:0000313" key="7">
    <source>
        <dbReference type="Proteomes" id="UP000194204"/>
    </source>
</evidence>
<dbReference type="PROSITE" id="PS51257">
    <property type="entry name" value="PROKAR_LIPOPROTEIN"/>
    <property type="match status" value="1"/>
</dbReference>
<dbReference type="Proteomes" id="UP000194204">
    <property type="component" value="Unassembled WGS sequence"/>
</dbReference>
<keyword evidence="3" id="KW-0378">Hydrolase</keyword>
<dbReference type="STRING" id="40578.Xbed_01761"/>
<keyword evidence="7" id="KW-1185">Reference proteome</keyword>
<accession>A0A1Y2SPC6</accession>
<evidence type="ECO:0000256" key="4">
    <source>
        <dbReference type="SAM" id="Phobius"/>
    </source>
</evidence>
<dbReference type="AlphaFoldDB" id="A0A1Y2SPC6"/>
<evidence type="ECO:0000256" key="3">
    <source>
        <dbReference type="ARBA" id="ARBA00022801"/>
    </source>
</evidence>
<comment type="cofactor">
    <cofactor evidence="1">
        <name>Mg(2+)</name>
        <dbReference type="ChEBI" id="CHEBI:18420"/>
    </cofactor>
</comment>
<comment type="caution">
    <text evidence="6">The sequence shown here is derived from an EMBL/GenBank/DDBJ whole genome shotgun (WGS) entry which is preliminary data.</text>
</comment>
<protein>
    <recommendedName>
        <fullName evidence="5">VRR-NUC domain-containing protein</fullName>
    </recommendedName>
</protein>
<dbReference type="RefSeq" id="WP_086112553.1">
    <property type="nucleotide sequence ID" value="NZ_CAWNHF010000024.1"/>
</dbReference>
<organism evidence="6 7">
    <name type="scientific">Xenorhabdus beddingii</name>
    <dbReference type="NCBI Taxonomy" id="40578"/>
    <lineage>
        <taxon>Bacteria</taxon>
        <taxon>Pseudomonadati</taxon>
        <taxon>Pseudomonadota</taxon>
        <taxon>Gammaproteobacteria</taxon>
        <taxon>Enterobacterales</taxon>
        <taxon>Morganellaceae</taxon>
        <taxon>Xenorhabdus</taxon>
    </lineage>
</organism>
<dbReference type="SMART" id="SM00990">
    <property type="entry name" value="VRR_NUC"/>
    <property type="match status" value="1"/>
</dbReference>
<dbReference type="Pfam" id="PF08774">
    <property type="entry name" value="VRR_NUC"/>
    <property type="match status" value="1"/>
</dbReference>
<feature type="transmembrane region" description="Helical" evidence="4">
    <location>
        <begin position="450"/>
        <end position="474"/>
    </location>
</feature>
<dbReference type="InterPro" id="IPR014883">
    <property type="entry name" value="VRR_NUC"/>
</dbReference>
<evidence type="ECO:0000313" key="6">
    <source>
        <dbReference type="EMBL" id="OTA20046.1"/>
    </source>
</evidence>
<evidence type="ECO:0000259" key="5">
    <source>
        <dbReference type="SMART" id="SM00990"/>
    </source>
</evidence>
<dbReference type="GO" id="GO:0004518">
    <property type="term" value="F:nuclease activity"/>
    <property type="evidence" value="ECO:0007669"/>
    <property type="project" value="UniProtKB-KW"/>
</dbReference>
<feature type="transmembrane region" description="Helical" evidence="4">
    <location>
        <begin position="480"/>
        <end position="501"/>
    </location>
</feature>
<dbReference type="GO" id="GO:0016788">
    <property type="term" value="F:hydrolase activity, acting on ester bonds"/>
    <property type="evidence" value="ECO:0007669"/>
    <property type="project" value="InterPro"/>
</dbReference>
<reference evidence="6 7" key="1">
    <citation type="submission" date="2017-01" db="EMBL/GenBank/DDBJ databases">
        <title>Deconstructing symbiosis and pathogenesis requirements using a combined genomic-metabolomic approach.</title>
        <authorList>
            <person name="Tobias N.J."/>
            <person name="Wolff H."/>
            <person name="Djahanschiri B."/>
            <person name="Ebersberger I."/>
            <person name="Bode H.B."/>
        </authorList>
    </citation>
    <scope>NUCLEOTIDE SEQUENCE [LARGE SCALE GENOMIC DNA]</scope>
    <source>
        <strain evidence="6 7">DSM 4764</strain>
    </source>
</reference>
<evidence type="ECO:0000256" key="1">
    <source>
        <dbReference type="ARBA" id="ARBA00001946"/>
    </source>
</evidence>
<keyword evidence="2" id="KW-0540">Nuclease</keyword>
<sequence length="504" mass="56209">MSQQLKPGGMCPAITSVSCRMERVEFPKDEDQCYLAKKAALAIWAPKIVIGKKRILSLKQAAMSQLIKAEERKSDWLWPYKAEVTFYMRGTKRTPLPKLATSAQKKEDYSGNLPHSESWFPNLSAQDMIKHGITGFRRPDIILVQNQQFRWPGRDATYLDGIEHEDNLKILIEVKFPGDTLSEGQKKDYPVIATKERFGILVVEDNRDSKEWTTQSAEARAAEMDNIRNHMALFGGLFPPVGGGNTPPKPVPLPAYPGIARYTQQNLPLVSESPWQHTPVFSLWMALSHDQAVPPLIMPPDESSFEERVIEYYHQGVQWVKDGLTYTQDMIVRSWEWTWDLTASGFSYLSDKTRAALAACGAWFRESGKWVADEIVDPVTKKLSYAVHWVSEKTGEIVHLTEAKIKEAVEMIYHYTDLTIEALKQVDWYQIAADLGNGTLQLMVKIGEEVITVIETIAVVAAIALLAGLIIWLGSLIGGISAAVWAILSAAAAGFTALTAATAS</sequence>